<dbReference type="InterPro" id="IPR038772">
    <property type="entry name" value="Sph/SMPD2-like"/>
</dbReference>
<dbReference type="EMBL" id="CAKLCB010000016">
    <property type="protein sequence ID" value="CAH0513618.1"/>
    <property type="molecule type" value="Genomic_DNA"/>
</dbReference>
<name>A0ABN8CMF8_9STRA</name>
<keyword evidence="2" id="KW-1185">Reference proteome</keyword>
<sequence length="279" mass="30145">MDCVHASTMFRDSMSPRTEGAQGEKELRYVKGSAKNGSGSCWGCWRSTDGILVDGVCLGGGVGKYQFNKTSYVKVTDGDVVQGLNSLWRMQSSSQGHDVRQGLEMRHIYTATKCVNRQVFMQLVAGEWAGQLLGMHGELITASKYSPAVFQLRTIHDEQKKDVCPETPAIPEPLAQDTNGSVSTVREGVSTWALQRASAIPRCIAPLNVDIVISCEAFCSSAQEKLVSKTKSQGFIYATKVVGDASLLGSKKAIDGGCFAMSKEMTFGTVASSDDRYAD</sequence>
<dbReference type="Gene3D" id="3.60.10.10">
    <property type="entry name" value="Endonuclease/exonuclease/phosphatase"/>
    <property type="match status" value="1"/>
</dbReference>
<protein>
    <submittedName>
        <fullName evidence="1">Uncharacterized protein</fullName>
    </submittedName>
</protein>
<comment type="caution">
    <text evidence="1">The sequence shown here is derived from an EMBL/GenBank/DDBJ whole genome shotgun (WGS) entry which is preliminary data.</text>
</comment>
<dbReference type="InterPro" id="IPR036691">
    <property type="entry name" value="Endo/exonu/phosph_ase_sf"/>
</dbReference>
<dbReference type="Proteomes" id="UP001158986">
    <property type="component" value="Unassembled WGS sequence"/>
</dbReference>
<proteinExistence type="predicted"/>
<dbReference type="PANTHER" id="PTHR16320:SF23">
    <property type="entry name" value="SPHINGOMYELINASE C 1"/>
    <property type="match status" value="1"/>
</dbReference>
<reference evidence="1 2" key="1">
    <citation type="submission" date="2021-11" db="EMBL/GenBank/DDBJ databases">
        <authorList>
            <person name="Islam A."/>
            <person name="Islam S."/>
            <person name="Flora M.S."/>
            <person name="Rahman M."/>
            <person name="Ziaur R.M."/>
            <person name="Epstein J.H."/>
            <person name="Hassan M."/>
            <person name="Klassen M."/>
            <person name="Woodard K."/>
            <person name="Webb A."/>
            <person name="Webby R.J."/>
            <person name="El Zowalaty M.E."/>
        </authorList>
    </citation>
    <scope>NUCLEOTIDE SEQUENCE [LARGE SCALE GENOMIC DNA]</scope>
    <source>
        <strain evidence="1">Pbs1</strain>
    </source>
</reference>
<organism evidence="1 2">
    <name type="scientific">Peronospora belbahrii</name>
    <dbReference type="NCBI Taxonomy" id="622444"/>
    <lineage>
        <taxon>Eukaryota</taxon>
        <taxon>Sar</taxon>
        <taxon>Stramenopiles</taxon>
        <taxon>Oomycota</taxon>
        <taxon>Peronosporomycetes</taxon>
        <taxon>Peronosporales</taxon>
        <taxon>Peronosporaceae</taxon>
        <taxon>Peronospora</taxon>
    </lineage>
</organism>
<dbReference type="PANTHER" id="PTHR16320">
    <property type="entry name" value="SPHINGOMYELINASE FAMILY MEMBER"/>
    <property type="match status" value="1"/>
</dbReference>
<evidence type="ECO:0000313" key="1">
    <source>
        <dbReference type="EMBL" id="CAH0513618.1"/>
    </source>
</evidence>
<accession>A0ABN8CMF8</accession>
<gene>
    <name evidence="1" type="ORF">PBS001_LOCUS425</name>
</gene>
<evidence type="ECO:0000313" key="2">
    <source>
        <dbReference type="Proteomes" id="UP001158986"/>
    </source>
</evidence>